<dbReference type="AlphaFoldDB" id="A0A934IYE2"/>
<gene>
    <name evidence="1" type="ORF">JFN88_09480</name>
</gene>
<dbReference type="Proteomes" id="UP000640274">
    <property type="component" value="Unassembled WGS sequence"/>
</dbReference>
<dbReference type="EMBL" id="JAELUP010000031">
    <property type="protein sequence ID" value="MBJ6361531.1"/>
    <property type="molecule type" value="Genomic_DNA"/>
</dbReference>
<sequence length="50" mass="5327">MRNILMTVMLLVVVVVLFNGIITQSNTGTQAQIQKQGTDANAKIGSLAPQ</sequence>
<name>A0A934IYE2_9BACL</name>
<evidence type="ECO:0000313" key="1">
    <source>
        <dbReference type="EMBL" id="MBJ6361531.1"/>
    </source>
</evidence>
<proteinExistence type="predicted"/>
<reference evidence="1" key="1">
    <citation type="submission" date="2020-12" db="EMBL/GenBank/DDBJ databases">
        <authorList>
            <person name="Huq M.A."/>
        </authorList>
    </citation>
    <scope>NUCLEOTIDE SEQUENCE</scope>
    <source>
        <strain evidence="1">MAHUQ-46</strain>
    </source>
</reference>
<dbReference type="RefSeq" id="WP_199019083.1">
    <property type="nucleotide sequence ID" value="NZ_JAELUP010000031.1"/>
</dbReference>
<protein>
    <submittedName>
        <fullName evidence="1">Uncharacterized protein</fullName>
    </submittedName>
</protein>
<keyword evidence="2" id="KW-1185">Reference proteome</keyword>
<accession>A0A934IYE2</accession>
<evidence type="ECO:0000313" key="2">
    <source>
        <dbReference type="Proteomes" id="UP000640274"/>
    </source>
</evidence>
<comment type="caution">
    <text evidence="1">The sequence shown here is derived from an EMBL/GenBank/DDBJ whole genome shotgun (WGS) entry which is preliminary data.</text>
</comment>
<organism evidence="1 2">
    <name type="scientific">Paenibacillus roseus</name>
    <dbReference type="NCBI Taxonomy" id="2798579"/>
    <lineage>
        <taxon>Bacteria</taxon>
        <taxon>Bacillati</taxon>
        <taxon>Bacillota</taxon>
        <taxon>Bacilli</taxon>
        <taxon>Bacillales</taxon>
        <taxon>Paenibacillaceae</taxon>
        <taxon>Paenibacillus</taxon>
    </lineage>
</organism>